<evidence type="ECO:0000256" key="1">
    <source>
        <dbReference type="SAM" id="Coils"/>
    </source>
</evidence>
<sequence>MYPVAILSVQSDHHGPAETTVLPVLAPSDPFAQTDSSASSAKILDYHSFVNKKTLMIAKRGSGKTWLITSLYKGMRRTKVFKKVIVVSPTEKCNPFYVTAISEAVIYASLTDTVIAEINAMDDDSLVIFDDCIASTRWKDQCDMMRQVFDNQNITVLMCCQFPMLGQAFRKTFNYFLCASEDITSTIKRLHGYVNDFGHNYDFDTFRQVFKQSTSNFRFIAFKNLNDATITLDETNKSINVNNYCIAVKQFVKETMCVNPHMMIINPDHDANAGLVRSLMCGVDSSYTHLIVFTQFNRHRYENLTSNIYTDLKQLKNVLLKAKKSIKKDRTEKRELSNPSFRPLVVLDHMCKGAHVKSPLFSEVVFNGRHYRLSAVVLESFAVGISPELRCNFDYVFMNCGNNVSMMKRLYDHYAGMFPDFHSFKQVYGALCDASSSYFVCINRGARSAISDKIAWMSLDKNVVTTKKFPTLDLPSDADVNRATIRQVKTKLNDMMRELQRLIDVVNDLDDSDDNRICDHSHDDDVCSVEKNKMDLINSIISTDSDIDVGIDINTDVDSEDYTHSENDTNSVDSDRN</sequence>
<protein>
    <submittedName>
        <fullName evidence="3">P-loop NTPase domain protein</fullName>
    </submittedName>
</protein>
<keyword evidence="4" id="KW-1185">Reference proteome</keyword>
<evidence type="ECO:0000313" key="3">
    <source>
        <dbReference type="EMBL" id="VBB18896.1"/>
    </source>
</evidence>
<feature type="region of interest" description="Disordered" evidence="2">
    <location>
        <begin position="558"/>
        <end position="577"/>
    </location>
</feature>
<reference evidence="3 4" key="1">
    <citation type="submission" date="2018-10" db="EMBL/GenBank/DDBJ databases">
        <authorList>
            <consortium name="IHU Genomes"/>
        </authorList>
    </citation>
    <scope>NUCLEOTIDE SEQUENCE [LARGE SCALE GENOMIC DNA]</scope>
    <source>
        <strain evidence="3 4">A1</strain>
    </source>
</reference>
<feature type="coiled-coil region" evidence="1">
    <location>
        <begin position="485"/>
        <end position="512"/>
    </location>
</feature>
<proteinExistence type="predicted"/>
<feature type="compositionally biased region" description="Basic and acidic residues" evidence="2">
    <location>
        <begin position="561"/>
        <end position="577"/>
    </location>
</feature>
<comment type="caution">
    <text evidence="3">The sequence shown here is derived from an EMBL/GenBank/DDBJ whole genome shotgun (WGS) entry which is preliminary data.</text>
</comment>
<accession>A0A5K0UC64</accession>
<dbReference type="EMBL" id="UPSH01000001">
    <property type="protein sequence ID" value="VBB18896.1"/>
    <property type="molecule type" value="Genomic_DNA"/>
</dbReference>
<evidence type="ECO:0000256" key="2">
    <source>
        <dbReference type="SAM" id="MobiDB-lite"/>
    </source>
</evidence>
<dbReference type="Proteomes" id="UP000594342">
    <property type="component" value="Unassembled WGS sequence"/>
</dbReference>
<organism evidence="3 4">
    <name type="scientific">Yasminevirus sp. GU-2018</name>
    <dbReference type="NCBI Taxonomy" id="2420051"/>
    <lineage>
        <taxon>Viruses</taxon>
        <taxon>Varidnaviria</taxon>
        <taxon>Bamfordvirae</taxon>
        <taxon>Nucleocytoviricota</taxon>
        <taxon>Megaviricetes</taxon>
        <taxon>Imitervirales</taxon>
        <taxon>Mimiviridae</taxon>
        <taxon>Klosneuvirinae</taxon>
        <taxon>Yasminevirus</taxon>
        <taxon>Yasminevirus saudimassiliense</taxon>
    </lineage>
</organism>
<keyword evidence="1" id="KW-0175">Coiled coil</keyword>
<evidence type="ECO:0000313" key="4">
    <source>
        <dbReference type="Proteomes" id="UP000594342"/>
    </source>
</evidence>
<gene>
    <name evidence="3" type="ORF">YASMINEVIRUS_1428</name>
</gene>
<name>A0A5K0UC64_9VIRU</name>